<gene>
    <name evidence="1" type="ORF">GCM10023191_029340</name>
</gene>
<comment type="caution">
    <text evidence="1">The sequence shown here is derived from an EMBL/GenBank/DDBJ whole genome shotgun (WGS) entry which is preliminary data.</text>
</comment>
<proteinExistence type="predicted"/>
<sequence>MGQVAFALEDAQCLAHRDPADAELLCHLLLEKLRARRDRSADNGVAQFSENGLLCGGWTHECPFRE</sequence>
<organism evidence="1 2">
    <name type="scientific">Actinoallomurus oryzae</name>
    <dbReference type="NCBI Taxonomy" id="502180"/>
    <lineage>
        <taxon>Bacteria</taxon>
        <taxon>Bacillati</taxon>
        <taxon>Actinomycetota</taxon>
        <taxon>Actinomycetes</taxon>
        <taxon>Streptosporangiales</taxon>
        <taxon>Thermomonosporaceae</taxon>
        <taxon>Actinoallomurus</taxon>
    </lineage>
</organism>
<name>A0ABP8PWL1_9ACTN</name>
<evidence type="ECO:0000313" key="2">
    <source>
        <dbReference type="Proteomes" id="UP001500503"/>
    </source>
</evidence>
<dbReference type="Proteomes" id="UP001500503">
    <property type="component" value="Unassembled WGS sequence"/>
</dbReference>
<evidence type="ECO:0000313" key="1">
    <source>
        <dbReference type="EMBL" id="GAA4492839.1"/>
    </source>
</evidence>
<reference evidence="2" key="1">
    <citation type="journal article" date="2019" name="Int. J. Syst. Evol. Microbiol.">
        <title>The Global Catalogue of Microorganisms (GCM) 10K type strain sequencing project: providing services to taxonomists for standard genome sequencing and annotation.</title>
        <authorList>
            <consortium name="The Broad Institute Genomics Platform"/>
            <consortium name="The Broad Institute Genome Sequencing Center for Infectious Disease"/>
            <person name="Wu L."/>
            <person name="Ma J."/>
        </authorList>
    </citation>
    <scope>NUCLEOTIDE SEQUENCE [LARGE SCALE GENOMIC DNA]</scope>
    <source>
        <strain evidence="2">JCM 17933</strain>
    </source>
</reference>
<keyword evidence="2" id="KW-1185">Reference proteome</keyword>
<protein>
    <submittedName>
        <fullName evidence="1">Uncharacterized protein</fullName>
    </submittedName>
</protein>
<dbReference type="EMBL" id="BAABHF010000019">
    <property type="protein sequence ID" value="GAA4492839.1"/>
    <property type="molecule type" value="Genomic_DNA"/>
</dbReference>
<accession>A0ABP8PWL1</accession>